<keyword evidence="9" id="KW-1185">Reference proteome</keyword>
<evidence type="ECO:0000256" key="2">
    <source>
        <dbReference type="ARBA" id="ARBA00009012"/>
    </source>
</evidence>
<dbReference type="Proteomes" id="UP000704712">
    <property type="component" value="Unassembled WGS sequence"/>
</dbReference>
<dbReference type="PANTHER" id="PTHR13353">
    <property type="entry name" value="TRANSMEMBRANE PROTEIN 19"/>
    <property type="match status" value="1"/>
</dbReference>
<evidence type="ECO:0000256" key="6">
    <source>
        <dbReference type="SAM" id="Phobius"/>
    </source>
</evidence>
<evidence type="ECO:0000256" key="4">
    <source>
        <dbReference type="ARBA" id="ARBA00022989"/>
    </source>
</evidence>
<dbReference type="PANTHER" id="PTHR13353:SF5">
    <property type="entry name" value="TRANSMEMBRANE PROTEIN 19"/>
    <property type="match status" value="1"/>
</dbReference>
<dbReference type="AlphaFoldDB" id="A0A833SJQ7"/>
<keyword evidence="4 6" id="KW-1133">Transmembrane helix</keyword>
<sequence>MAVPLSRVLVAALLAGSLGRRGLKKQSLDVSGAAAACFVGFFTLASGYRFGLLLLGFYFSGSKLTKVRASVKQQLDANWPRHSSKHNEPPKQPISSVVHTSAVDSDWTSVQFPLVAGL</sequence>
<keyword evidence="3 6" id="KW-0812">Transmembrane</keyword>
<dbReference type="GO" id="GO:0016020">
    <property type="term" value="C:membrane"/>
    <property type="evidence" value="ECO:0007669"/>
    <property type="project" value="UniProtKB-SubCell"/>
</dbReference>
<comment type="caution">
    <text evidence="7">The sequence shown here is derived from an EMBL/GenBank/DDBJ whole genome shotgun (WGS) entry which is preliminary data.</text>
</comment>
<reference evidence="7" key="1">
    <citation type="submission" date="2020-04" db="EMBL/GenBank/DDBJ databases">
        <title>Hybrid Assembly of Korean Phytophthora infestans isolates.</title>
        <authorList>
            <person name="Prokchorchik M."/>
            <person name="Lee Y."/>
            <person name="Seo J."/>
            <person name="Cho J.-H."/>
            <person name="Park Y.-E."/>
            <person name="Jang D.-C."/>
            <person name="Im J.-S."/>
            <person name="Choi J.-G."/>
            <person name="Park H.-J."/>
            <person name="Lee G.-B."/>
            <person name="Lee Y.-G."/>
            <person name="Hong S.-Y."/>
            <person name="Cho K."/>
            <person name="Sohn K.H."/>
        </authorList>
    </citation>
    <scope>NUCLEOTIDE SEQUENCE</scope>
    <source>
        <strain evidence="7">KR_1_A1</strain>
        <strain evidence="8">KR_2_A2</strain>
    </source>
</reference>
<proteinExistence type="inferred from homology"/>
<dbReference type="Pfam" id="PF01940">
    <property type="entry name" value="DUF92"/>
    <property type="match status" value="1"/>
</dbReference>
<keyword evidence="5 6" id="KW-0472">Membrane</keyword>
<dbReference type="InterPro" id="IPR002794">
    <property type="entry name" value="DUF92_TMEM19"/>
</dbReference>
<evidence type="ECO:0000256" key="1">
    <source>
        <dbReference type="ARBA" id="ARBA00004141"/>
    </source>
</evidence>
<feature type="transmembrane region" description="Helical" evidence="6">
    <location>
        <begin position="32"/>
        <end position="59"/>
    </location>
</feature>
<evidence type="ECO:0000256" key="3">
    <source>
        <dbReference type="ARBA" id="ARBA00022692"/>
    </source>
</evidence>
<protein>
    <submittedName>
        <fullName evidence="7">Integral membrane protein DUF92</fullName>
    </submittedName>
</protein>
<evidence type="ECO:0000256" key="5">
    <source>
        <dbReference type="ARBA" id="ARBA00023136"/>
    </source>
</evidence>
<gene>
    <name evidence="7" type="ORF">GN244_ATG14795</name>
    <name evidence="8" type="ORF">GN958_ATG19305</name>
</gene>
<dbReference type="Proteomes" id="UP000602510">
    <property type="component" value="Unassembled WGS sequence"/>
</dbReference>
<name>A0A833SJQ7_PHYIN</name>
<accession>A0A833SJQ7</accession>
<dbReference type="EMBL" id="JAACNO010002731">
    <property type="protein sequence ID" value="KAF4131505.1"/>
    <property type="molecule type" value="Genomic_DNA"/>
</dbReference>
<comment type="subcellular location">
    <subcellularLocation>
        <location evidence="1">Membrane</location>
        <topology evidence="1">Multi-pass membrane protein</topology>
    </subcellularLocation>
</comment>
<comment type="similarity">
    <text evidence="2">Belongs to the TMEM19 family.</text>
</comment>
<dbReference type="EMBL" id="WSZM01000427">
    <property type="protein sequence ID" value="KAF4033279.1"/>
    <property type="molecule type" value="Genomic_DNA"/>
</dbReference>
<evidence type="ECO:0000313" key="9">
    <source>
        <dbReference type="Proteomes" id="UP000602510"/>
    </source>
</evidence>
<evidence type="ECO:0000313" key="7">
    <source>
        <dbReference type="EMBL" id="KAF4033279.1"/>
    </source>
</evidence>
<organism evidence="7 9">
    <name type="scientific">Phytophthora infestans</name>
    <name type="common">Potato late blight agent</name>
    <name type="synonym">Botrytis infestans</name>
    <dbReference type="NCBI Taxonomy" id="4787"/>
    <lineage>
        <taxon>Eukaryota</taxon>
        <taxon>Sar</taxon>
        <taxon>Stramenopiles</taxon>
        <taxon>Oomycota</taxon>
        <taxon>Peronosporomycetes</taxon>
        <taxon>Peronosporales</taxon>
        <taxon>Peronosporaceae</taxon>
        <taxon>Phytophthora</taxon>
    </lineage>
</organism>
<evidence type="ECO:0000313" key="8">
    <source>
        <dbReference type="EMBL" id="KAF4131505.1"/>
    </source>
</evidence>